<accession>A0A6L2NAE9</accession>
<evidence type="ECO:0000313" key="3">
    <source>
        <dbReference type="EMBL" id="GEU83161.1"/>
    </source>
</evidence>
<evidence type="ECO:0008006" key="4">
    <source>
        <dbReference type="Google" id="ProtNLM"/>
    </source>
</evidence>
<gene>
    <name evidence="3" type="ORF">Tci_055139</name>
</gene>
<dbReference type="Pfam" id="PF17919">
    <property type="entry name" value="RT_RNaseH_2"/>
    <property type="match status" value="1"/>
</dbReference>
<proteinExistence type="predicted"/>
<feature type="domain" description="Retrotransposon gag" evidence="1">
    <location>
        <begin position="11"/>
        <end position="109"/>
    </location>
</feature>
<dbReference type="EMBL" id="BKCJ010008628">
    <property type="protein sequence ID" value="GEU83161.1"/>
    <property type="molecule type" value="Genomic_DNA"/>
</dbReference>
<dbReference type="Pfam" id="PF03732">
    <property type="entry name" value="Retrotrans_gag"/>
    <property type="match status" value="1"/>
</dbReference>
<evidence type="ECO:0000259" key="2">
    <source>
        <dbReference type="Pfam" id="PF17919"/>
    </source>
</evidence>
<comment type="caution">
    <text evidence="3">The sequence shown here is derived from an EMBL/GenBank/DDBJ whole genome shotgun (WGS) entry which is preliminary data.</text>
</comment>
<reference evidence="3" key="1">
    <citation type="journal article" date="2019" name="Sci. Rep.">
        <title>Draft genome of Tanacetum cinerariifolium, the natural source of mosquito coil.</title>
        <authorList>
            <person name="Yamashiro T."/>
            <person name="Shiraishi A."/>
            <person name="Satake H."/>
            <person name="Nakayama K."/>
        </authorList>
    </citation>
    <scope>NUCLEOTIDE SEQUENCE</scope>
</reference>
<dbReference type="InterPro" id="IPR005162">
    <property type="entry name" value="Retrotrans_gag_dom"/>
</dbReference>
<dbReference type="InterPro" id="IPR041577">
    <property type="entry name" value="RT_RNaseH_2"/>
</dbReference>
<dbReference type="Gene3D" id="3.30.70.270">
    <property type="match status" value="1"/>
</dbReference>
<dbReference type="InterPro" id="IPR043502">
    <property type="entry name" value="DNA/RNA_pol_sf"/>
</dbReference>
<dbReference type="AlphaFoldDB" id="A0A6L2NAE9"/>
<evidence type="ECO:0000259" key="1">
    <source>
        <dbReference type="Pfam" id="PF03732"/>
    </source>
</evidence>
<dbReference type="PANTHER" id="PTHR35046">
    <property type="entry name" value="ZINC KNUCKLE (CCHC-TYPE) FAMILY PROTEIN"/>
    <property type="match status" value="1"/>
</dbReference>
<dbReference type="PANTHER" id="PTHR35046:SF18">
    <property type="entry name" value="RNA-DIRECTED DNA POLYMERASE"/>
    <property type="match status" value="1"/>
</dbReference>
<organism evidence="3">
    <name type="scientific">Tanacetum cinerariifolium</name>
    <name type="common">Dalmatian daisy</name>
    <name type="synonym">Chrysanthemum cinerariifolium</name>
    <dbReference type="NCBI Taxonomy" id="118510"/>
    <lineage>
        <taxon>Eukaryota</taxon>
        <taxon>Viridiplantae</taxon>
        <taxon>Streptophyta</taxon>
        <taxon>Embryophyta</taxon>
        <taxon>Tracheophyta</taxon>
        <taxon>Spermatophyta</taxon>
        <taxon>Magnoliopsida</taxon>
        <taxon>eudicotyledons</taxon>
        <taxon>Gunneridae</taxon>
        <taxon>Pentapetalae</taxon>
        <taxon>asterids</taxon>
        <taxon>campanulids</taxon>
        <taxon>Asterales</taxon>
        <taxon>Asteraceae</taxon>
        <taxon>Asteroideae</taxon>
        <taxon>Anthemideae</taxon>
        <taxon>Anthemidinae</taxon>
        <taxon>Tanacetum</taxon>
    </lineage>
</organism>
<feature type="domain" description="Reverse transcriptase/retrotransposon-derived protein RNase H-like" evidence="2">
    <location>
        <begin position="401"/>
        <end position="490"/>
    </location>
</feature>
<sequence length="509" mass="59353">MEIPEDQRVRLVACRLKGCASAWWERLQVKRYREGKQPIRTWYRMKQLLQKDFLPPDYEQILFQQYQRCHQGQRTVYEYMAEFMRLAERNDFRETEGQQVARYLGGLKPRIREKIGAQVLWTLNEAKNTALRVELMLQDKGTRWDSNITEEITTIRLPPRTIRRPLKVLRKLTEKKTNQWVKEILQIKSHKRQVIPIPNRHLVSASGATNLDTDLDACHLLFGRPWQFDVDARHAGRDNINRLEKKGAKFTLLPLKASKCLNTPSKGEKSYVAISQSEHEMVAAIKECGVVHALIGKQNFKVDDKQSRPYPETLKLLLEEFGDVLPQELPHGLPPMREVQHHIDLFPGASLPNLLHYRMTKQKNTLCIYMSGDGIRVDEEKVHAIREWPVPKTVTQGKFLWTKEAENCFTCLKEKLCSAPVLALPDFEKLFEVDCDVSEVGVGAVLFQEKRPVAYYSEKLSDARQKWSTYEKEFYYVVRALKTWEHYLVEIKQLWQFKKGSLASLKTGC</sequence>
<protein>
    <recommendedName>
        <fullName evidence="4">Reverse transcriptase/retrotransposon-derived protein RNase H-like domain-containing protein</fullName>
    </recommendedName>
</protein>
<dbReference type="InterPro" id="IPR043128">
    <property type="entry name" value="Rev_trsase/Diguanyl_cyclase"/>
</dbReference>
<name>A0A6L2NAE9_TANCI</name>
<dbReference type="SUPFAM" id="SSF56672">
    <property type="entry name" value="DNA/RNA polymerases"/>
    <property type="match status" value="1"/>
</dbReference>
<dbReference type="Gene3D" id="3.10.20.370">
    <property type="match status" value="1"/>
</dbReference>